<gene>
    <name evidence="4" type="ORF">D0Y65_026711</name>
</gene>
<dbReference type="Pfam" id="PF00403">
    <property type="entry name" value="HMA"/>
    <property type="match status" value="1"/>
</dbReference>
<dbReference type="InterPro" id="IPR006121">
    <property type="entry name" value="HMA_dom"/>
</dbReference>
<sequence length="219" mass="24028">MAHQIALFAESYCSVLHHTHPHYGGFGLAIKTPPLHTLHHSPQPSIFHYKEPVWNIFLFLLCFFTFFHTHNHVFSGVCALLDEFLSWDIRILLTVVLKVGMSCQGCAGAVNRVLEKMEGVESFDIDLKEQKVTVKGNVQPDEVLQAVSKSGKKTAFWVDEAQPPENKPSETAPVTSAENDNKASESGPVASENKPPEAAHVASADPETKPSETAVETVA</sequence>
<keyword evidence="5" id="KW-1185">Reference proteome</keyword>
<feature type="domain" description="HMA" evidence="3">
    <location>
        <begin position="92"/>
        <end position="155"/>
    </location>
</feature>
<dbReference type="Gene3D" id="3.30.70.100">
    <property type="match status" value="1"/>
</dbReference>
<dbReference type="EMBL" id="QZWG01000010">
    <property type="protein sequence ID" value="RZB86740.1"/>
    <property type="molecule type" value="Genomic_DNA"/>
</dbReference>
<dbReference type="InterPro" id="IPR036163">
    <property type="entry name" value="HMA_dom_sf"/>
</dbReference>
<keyword evidence="1" id="KW-0479">Metal-binding</keyword>
<accession>A0A445IL03</accession>
<dbReference type="PROSITE" id="PS50846">
    <property type="entry name" value="HMA_2"/>
    <property type="match status" value="1"/>
</dbReference>
<evidence type="ECO:0000313" key="4">
    <source>
        <dbReference type="EMBL" id="RZB86740.1"/>
    </source>
</evidence>
<dbReference type="GO" id="GO:0046872">
    <property type="term" value="F:metal ion binding"/>
    <property type="evidence" value="ECO:0007669"/>
    <property type="project" value="UniProtKB-KW"/>
</dbReference>
<evidence type="ECO:0000256" key="2">
    <source>
        <dbReference type="SAM" id="MobiDB-lite"/>
    </source>
</evidence>
<proteinExistence type="predicted"/>
<comment type="caution">
    <text evidence="4">The sequence shown here is derived from an EMBL/GenBank/DDBJ whole genome shotgun (WGS) entry which is preliminary data.</text>
</comment>
<organism evidence="4 5">
    <name type="scientific">Glycine soja</name>
    <name type="common">Wild soybean</name>
    <dbReference type="NCBI Taxonomy" id="3848"/>
    <lineage>
        <taxon>Eukaryota</taxon>
        <taxon>Viridiplantae</taxon>
        <taxon>Streptophyta</taxon>
        <taxon>Embryophyta</taxon>
        <taxon>Tracheophyta</taxon>
        <taxon>Spermatophyta</taxon>
        <taxon>Magnoliopsida</taxon>
        <taxon>eudicotyledons</taxon>
        <taxon>Gunneridae</taxon>
        <taxon>Pentapetalae</taxon>
        <taxon>rosids</taxon>
        <taxon>fabids</taxon>
        <taxon>Fabales</taxon>
        <taxon>Fabaceae</taxon>
        <taxon>Papilionoideae</taxon>
        <taxon>50 kb inversion clade</taxon>
        <taxon>NPAAA clade</taxon>
        <taxon>indigoferoid/millettioid clade</taxon>
        <taxon>Phaseoleae</taxon>
        <taxon>Glycine</taxon>
        <taxon>Glycine subgen. Soja</taxon>
    </lineage>
</organism>
<evidence type="ECO:0000256" key="1">
    <source>
        <dbReference type="ARBA" id="ARBA00022723"/>
    </source>
</evidence>
<evidence type="ECO:0000313" key="5">
    <source>
        <dbReference type="Proteomes" id="UP000289340"/>
    </source>
</evidence>
<reference evidence="4 5" key="1">
    <citation type="submission" date="2018-09" db="EMBL/GenBank/DDBJ databases">
        <title>A high-quality reference genome of wild soybean provides a powerful tool to mine soybean genomes.</title>
        <authorList>
            <person name="Xie M."/>
            <person name="Chung C.Y.L."/>
            <person name="Li M.-W."/>
            <person name="Wong F.-L."/>
            <person name="Chan T.-F."/>
            <person name="Lam H.-M."/>
        </authorList>
    </citation>
    <scope>NUCLEOTIDE SEQUENCE [LARGE SCALE GENOMIC DNA]</scope>
    <source>
        <strain evidence="5">cv. W05</strain>
        <tissue evidence="4">Hypocotyl of etiolated seedlings</tissue>
    </source>
</reference>
<dbReference type="AlphaFoldDB" id="A0A445IL03"/>
<protein>
    <submittedName>
        <fullName evidence="4">Copper transport protein CCH</fullName>
    </submittedName>
</protein>
<dbReference type="PANTHER" id="PTHR22814">
    <property type="entry name" value="COPPER TRANSPORT PROTEIN ATOX1-RELATED"/>
    <property type="match status" value="1"/>
</dbReference>
<feature type="region of interest" description="Disordered" evidence="2">
    <location>
        <begin position="156"/>
        <end position="219"/>
    </location>
</feature>
<dbReference type="PANTHER" id="PTHR22814:SF347">
    <property type="entry name" value="HMA DOMAIN-CONTAINING PROTEIN"/>
    <property type="match status" value="1"/>
</dbReference>
<dbReference type="FunFam" id="3.30.70.100:FF:000008">
    <property type="entry name" value="Copper transport protein ATOX1"/>
    <property type="match status" value="1"/>
</dbReference>
<dbReference type="SUPFAM" id="SSF55008">
    <property type="entry name" value="HMA, heavy metal-associated domain"/>
    <property type="match status" value="1"/>
</dbReference>
<evidence type="ECO:0000259" key="3">
    <source>
        <dbReference type="PROSITE" id="PS50846"/>
    </source>
</evidence>
<name>A0A445IL03_GLYSO</name>
<dbReference type="CDD" id="cd00371">
    <property type="entry name" value="HMA"/>
    <property type="match status" value="1"/>
</dbReference>
<dbReference type="Proteomes" id="UP000289340">
    <property type="component" value="Chromosome 10"/>
</dbReference>